<proteinExistence type="predicted"/>
<evidence type="ECO:0000313" key="1">
    <source>
        <dbReference type="EMBL" id="MDR6806081.1"/>
    </source>
</evidence>
<organism evidence="1 2">
    <name type="scientific">Dyadobacter fermentans</name>
    <dbReference type="NCBI Taxonomy" id="94254"/>
    <lineage>
        <taxon>Bacteria</taxon>
        <taxon>Pseudomonadati</taxon>
        <taxon>Bacteroidota</taxon>
        <taxon>Cytophagia</taxon>
        <taxon>Cytophagales</taxon>
        <taxon>Spirosomataceae</taxon>
        <taxon>Dyadobacter</taxon>
    </lineage>
</organism>
<sequence>MLSKILIVTKQIYLIKKQKMVRKIAMVKHQYDLKTYDQASCDLEYWLTKTPQEKLAAVTFLISQKLKPGERMDKTVFSQRKLK</sequence>
<accession>A0ABU1QY48</accession>
<reference evidence="1 2" key="1">
    <citation type="submission" date="2023-07" db="EMBL/GenBank/DDBJ databases">
        <title>Sorghum-associated microbial communities from plants grown in Nebraska, USA.</title>
        <authorList>
            <person name="Schachtman D."/>
        </authorList>
    </citation>
    <scope>NUCLEOTIDE SEQUENCE [LARGE SCALE GENOMIC DNA]</scope>
    <source>
        <strain evidence="1 2">BE57</strain>
    </source>
</reference>
<dbReference type="Proteomes" id="UP001264980">
    <property type="component" value="Unassembled WGS sequence"/>
</dbReference>
<gene>
    <name evidence="1" type="ORF">J2W84_003129</name>
</gene>
<dbReference type="EMBL" id="JAVDTI010000003">
    <property type="protein sequence ID" value="MDR6806081.1"/>
    <property type="molecule type" value="Genomic_DNA"/>
</dbReference>
<comment type="caution">
    <text evidence="1">The sequence shown here is derived from an EMBL/GenBank/DDBJ whole genome shotgun (WGS) entry which is preliminary data.</text>
</comment>
<name>A0ABU1QY48_9BACT</name>
<evidence type="ECO:0000313" key="2">
    <source>
        <dbReference type="Proteomes" id="UP001264980"/>
    </source>
</evidence>
<protein>
    <submittedName>
        <fullName evidence="1">Uncharacterized protein</fullName>
    </submittedName>
</protein>
<keyword evidence="2" id="KW-1185">Reference proteome</keyword>